<gene>
    <name evidence="1" type="ORF">ROA7745_00503</name>
</gene>
<reference evidence="1 2" key="1">
    <citation type="submission" date="2017-03" db="EMBL/GenBank/DDBJ databases">
        <authorList>
            <person name="Afonso C.L."/>
            <person name="Miller P.J."/>
            <person name="Scott M.A."/>
            <person name="Spackman E."/>
            <person name="Goraichik I."/>
            <person name="Dimitrov K.M."/>
            <person name="Suarez D.L."/>
            <person name="Swayne D.E."/>
        </authorList>
    </citation>
    <scope>NUCLEOTIDE SEQUENCE [LARGE SCALE GENOMIC DNA]</scope>
    <source>
        <strain evidence="1 2">CECT 7745</strain>
    </source>
</reference>
<dbReference type="AlphaFoldDB" id="A0A1X7BM49"/>
<name>A0A1X7BM49_9RHOB</name>
<keyword evidence="2" id="KW-1185">Reference proteome</keyword>
<sequence>MFNFLKFKKFCENEDGAVAVDWVVLSAAIIGLAVSAVTSTQNATVAAANSISGKMSAMNVPQP</sequence>
<protein>
    <recommendedName>
        <fullName evidence="3">Flp/Fap pilin component</fullName>
    </recommendedName>
</protein>
<accession>A0A1X7BM49</accession>
<proteinExistence type="predicted"/>
<dbReference type="OrthoDB" id="5525128at2"/>
<evidence type="ECO:0000313" key="2">
    <source>
        <dbReference type="Proteomes" id="UP000193224"/>
    </source>
</evidence>
<dbReference type="Proteomes" id="UP000193224">
    <property type="component" value="Unassembled WGS sequence"/>
</dbReference>
<evidence type="ECO:0000313" key="1">
    <source>
        <dbReference type="EMBL" id="SMC10696.1"/>
    </source>
</evidence>
<dbReference type="EMBL" id="FWXB01000001">
    <property type="protein sequence ID" value="SMC10696.1"/>
    <property type="molecule type" value="Genomic_DNA"/>
</dbReference>
<organism evidence="1 2">
    <name type="scientific">Roseovarius aestuarii</name>
    <dbReference type="NCBI Taxonomy" id="475083"/>
    <lineage>
        <taxon>Bacteria</taxon>
        <taxon>Pseudomonadati</taxon>
        <taxon>Pseudomonadota</taxon>
        <taxon>Alphaproteobacteria</taxon>
        <taxon>Rhodobacterales</taxon>
        <taxon>Roseobacteraceae</taxon>
        <taxon>Roseovarius</taxon>
    </lineage>
</organism>
<evidence type="ECO:0008006" key="3">
    <source>
        <dbReference type="Google" id="ProtNLM"/>
    </source>
</evidence>